<keyword evidence="2" id="KW-0812">Transmembrane</keyword>
<feature type="transmembrane region" description="Helical" evidence="2">
    <location>
        <begin position="280"/>
        <end position="297"/>
    </location>
</feature>
<keyword evidence="2" id="KW-1133">Transmembrane helix</keyword>
<keyword evidence="2" id="KW-0472">Membrane</keyword>
<feature type="region of interest" description="Disordered" evidence="1">
    <location>
        <begin position="221"/>
        <end position="258"/>
    </location>
</feature>
<protein>
    <submittedName>
        <fullName evidence="3">Uncharacterized protein</fullName>
    </submittedName>
</protein>
<dbReference type="AlphaFoldDB" id="A0A8K0RKX4"/>
<evidence type="ECO:0000256" key="2">
    <source>
        <dbReference type="SAM" id="Phobius"/>
    </source>
</evidence>
<name>A0A8K0RKX4_9HYPO</name>
<dbReference type="Proteomes" id="UP000813427">
    <property type="component" value="Unassembled WGS sequence"/>
</dbReference>
<sequence>MRNARYSTLSFVQDTIRFYCLFLVSLITVQNTMRFSSSIAAFVALAGFSSANPNGWSKTKEAPDSPKKLDDCGCWPIYQAMLRCQKLKGPNANTDDCVCIENPDGWYPSMDGCRNCLTLDSDEEFFENMSYLVTQLFVSCTNAGGAVTSDGNSICASNYYREACVSLGTNGKASWASYEVFNSDTKGNSSYVLDISEYGADESTSASTKSTAVKTTTATTAVNSASTDETSASTVTTTASTEESSTTGSVTSDDVSGSQTAAASASTVPSSAMRLTGTKVVAGIISGMMMAVVVGGLF</sequence>
<evidence type="ECO:0000256" key="1">
    <source>
        <dbReference type="SAM" id="MobiDB-lite"/>
    </source>
</evidence>
<dbReference type="EMBL" id="JAGPXF010000008">
    <property type="protein sequence ID" value="KAH7233018.1"/>
    <property type="molecule type" value="Genomic_DNA"/>
</dbReference>
<dbReference type="OrthoDB" id="5098780at2759"/>
<comment type="caution">
    <text evidence="3">The sequence shown here is derived from an EMBL/GenBank/DDBJ whole genome shotgun (WGS) entry which is preliminary data.</text>
</comment>
<gene>
    <name evidence="3" type="ORF">BKA59DRAFT_487572</name>
</gene>
<accession>A0A8K0RKX4</accession>
<evidence type="ECO:0000313" key="4">
    <source>
        <dbReference type="Proteomes" id="UP000813427"/>
    </source>
</evidence>
<keyword evidence="4" id="KW-1185">Reference proteome</keyword>
<reference evidence="3" key="1">
    <citation type="journal article" date="2021" name="Nat. Commun.">
        <title>Genetic determinants of endophytism in the Arabidopsis root mycobiome.</title>
        <authorList>
            <person name="Mesny F."/>
            <person name="Miyauchi S."/>
            <person name="Thiergart T."/>
            <person name="Pickel B."/>
            <person name="Atanasova L."/>
            <person name="Karlsson M."/>
            <person name="Huettel B."/>
            <person name="Barry K.W."/>
            <person name="Haridas S."/>
            <person name="Chen C."/>
            <person name="Bauer D."/>
            <person name="Andreopoulos W."/>
            <person name="Pangilinan J."/>
            <person name="LaButti K."/>
            <person name="Riley R."/>
            <person name="Lipzen A."/>
            <person name="Clum A."/>
            <person name="Drula E."/>
            <person name="Henrissat B."/>
            <person name="Kohler A."/>
            <person name="Grigoriev I.V."/>
            <person name="Martin F.M."/>
            <person name="Hacquard S."/>
        </authorList>
    </citation>
    <scope>NUCLEOTIDE SEQUENCE</scope>
    <source>
        <strain evidence="3">MPI-SDFR-AT-0068</strain>
    </source>
</reference>
<organism evidence="3 4">
    <name type="scientific">Fusarium tricinctum</name>
    <dbReference type="NCBI Taxonomy" id="61284"/>
    <lineage>
        <taxon>Eukaryota</taxon>
        <taxon>Fungi</taxon>
        <taxon>Dikarya</taxon>
        <taxon>Ascomycota</taxon>
        <taxon>Pezizomycotina</taxon>
        <taxon>Sordariomycetes</taxon>
        <taxon>Hypocreomycetidae</taxon>
        <taxon>Hypocreales</taxon>
        <taxon>Nectriaceae</taxon>
        <taxon>Fusarium</taxon>
        <taxon>Fusarium tricinctum species complex</taxon>
    </lineage>
</organism>
<evidence type="ECO:0000313" key="3">
    <source>
        <dbReference type="EMBL" id="KAH7233018.1"/>
    </source>
</evidence>
<proteinExistence type="predicted"/>